<dbReference type="PANTHER" id="PTHR33307">
    <property type="entry name" value="ALPHA-RHAMNOSIDASE (EUROFUNG)"/>
    <property type="match status" value="1"/>
</dbReference>
<dbReference type="InterPro" id="IPR013783">
    <property type="entry name" value="Ig-like_fold"/>
</dbReference>
<dbReference type="InterPro" id="IPR006311">
    <property type="entry name" value="TAT_signal"/>
</dbReference>
<feature type="region of interest" description="Disordered" evidence="4">
    <location>
        <begin position="1"/>
        <end position="32"/>
    </location>
</feature>
<dbReference type="Gene3D" id="2.60.120.260">
    <property type="entry name" value="Galactose-binding domain-like"/>
    <property type="match status" value="2"/>
</dbReference>
<evidence type="ECO:0000313" key="10">
    <source>
        <dbReference type="Proteomes" id="UP000621500"/>
    </source>
</evidence>
<dbReference type="InterPro" id="IPR016007">
    <property type="entry name" value="Alpha_rhamnosid"/>
</dbReference>
<dbReference type="InterPro" id="IPR008928">
    <property type="entry name" value="6-hairpin_glycosidase_sf"/>
</dbReference>
<dbReference type="InterPro" id="IPR013737">
    <property type="entry name" value="Bac_rhamnosid_N"/>
</dbReference>
<protein>
    <recommendedName>
        <fullName evidence="2">alpha-L-rhamnosidase</fullName>
        <ecNumber evidence="2">3.2.1.40</ecNumber>
    </recommendedName>
</protein>
<dbReference type="Gene3D" id="2.60.420.10">
    <property type="entry name" value="Maltose phosphorylase, domain 3"/>
    <property type="match status" value="1"/>
</dbReference>
<dbReference type="InterPro" id="IPR035396">
    <property type="entry name" value="Bac_rhamnosid6H"/>
</dbReference>
<dbReference type="Proteomes" id="UP000621500">
    <property type="component" value="Unassembled WGS sequence"/>
</dbReference>
<dbReference type="EMBL" id="BONX01000004">
    <property type="protein sequence ID" value="GIG94163.1"/>
    <property type="molecule type" value="Genomic_DNA"/>
</dbReference>
<comment type="catalytic activity">
    <reaction evidence="1">
        <text>Hydrolysis of terminal non-reducing alpha-L-rhamnose residues in alpha-L-rhamnosides.</text>
        <dbReference type="EC" id="3.2.1.40"/>
    </reaction>
</comment>
<accession>A0ABQ4EHF5</accession>
<feature type="compositionally biased region" description="Basic and acidic residues" evidence="4">
    <location>
        <begin position="1021"/>
        <end position="1034"/>
    </location>
</feature>
<sequence length="1107" mass="119353">MSQPSADHTAEHTGTDPGLPGPGESAAGSGLSRRGLLGTGGALALGATASGAALGAFGDTVGTAASAAGKPDAAIAPTGLLTSLLDDPLGIAAEYPRLSWIVPALGRAPRQYAYQVQVAHTTTELSRRGGVVWDSGRVRSADSTAVPYAGPPLRSGSVYHWRVRTWADPGRVSQWSAPQRLVTASGDTWVAEPIWVPDGTIRLGDGSFEVSVTITSVAASLWFRAQNTANNYLWQLRAGTPGVLRTHVQRNGSYTVLADRPLTEPVPVGTPLRLRVELAGPTIRTYLGDVLVDTTVDGTYAAGSIGFRNGSTESQRFHSASFTDPSGAVLVREDFSTGPGVFAPGGTVAGGDLVVDRGQSVLATLGESNDWVLLRTEVVLPRKPVAAGYVYATGQSPEPTRQYVYQLRVNDEIAGVGPVRAMAGEARYQTHDVTGLLRPGRNALAALCYSAQERAFLAQLVVVYTDGTRQVFGTGPGWRVRRAGAWRPPAGFTGGGFYQAPQEYLDARREPVGWTRAGFDDSGWQPAVAAPLTRPLAPAWVGNLEYHYRRPVAVHRLEPGRWLFDLGQEVVGGLRLSVRGVAGQTVEVRLGEERTETGARYNLRAGQTYREVWTLRDGWQRLEHWGYRGFRWIELVADPALELSGAVEAAVLTLPWRDGDAAFESSDPDLDRVWAMCRYSIEATRQDVYQDTPTRERGPYEGDAIINQLSEYATQRSYALARYSTSYLVRRPTWPAEYRLQTVLTAWQDYLATGDPSNLAADYDLFVDRQLDEALNAAGLVEKNPGGSSQSNADLVDWPASNRDGYVFTRVNTVVNAWQYAAFEALSRIAGVLDRPADRQRYAELAARLRAALNAALLDPVAGAYRDGVGTEHRAQHATVFPLALGVAEDQHVRALGEGLAAGGMRVSVYGAQFLLEALYRAGLADAAHALLTSRAQSSWLHMMDDLGATVVMEAWDPSIKPNTTFSHAWGSAPANIVPRFVAGVRPLAPGAREVLVAPQPGPLRWLRATVPTIRGPVGVRLDRRSGPHLDRGSGPHPSGTSELSVTLPPNVTGRIELDLAQFGVSEARKVRVRSDGRAPERSVVAGRLVLTRVEPGATVLDWPDRH</sequence>
<evidence type="ECO:0000259" key="5">
    <source>
        <dbReference type="Pfam" id="PF05592"/>
    </source>
</evidence>
<evidence type="ECO:0000313" key="9">
    <source>
        <dbReference type="EMBL" id="GIG94163.1"/>
    </source>
</evidence>
<dbReference type="InterPro" id="IPR035398">
    <property type="entry name" value="Bac_rhamnosid_C"/>
</dbReference>
<evidence type="ECO:0000256" key="2">
    <source>
        <dbReference type="ARBA" id="ARBA00012652"/>
    </source>
</evidence>
<dbReference type="RefSeq" id="WP_203855840.1">
    <property type="nucleotide sequence ID" value="NZ_BAAAZQ010000002.1"/>
</dbReference>
<feature type="domain" description="Alpha-L-rhamnosidase concanavalin-like" evidence="5">
    <location>
        <begin position="556"/>
        <end position="636"/>
    </location>
</feature>
<feature type="domain" description="Bacterial alpha-L-rhamnosidase N-terminal" evidence="6">
    <location>
        <begin position="425"/>
        <end position="532"/>
    </location>
</feature>
<gene>
    <name evidence="9" type="ORF">Pma05_07360</name>
</gene>
<reference evidence="9 10" key="1">
    <citation type="submission" date="2021-01" db="EMBL/GenBank/DDBJ databases">
        <title>Whole genome shotgun sequence of Plantactinospora mayteni NBRC 109088.</title>
        <authorList>
            <person name="Komaki H."/>
            <person name="Tamura T."/>
        </authorList>
    </citation>
    <scope>NUCLEOTIDE SEQUENCE [LARGE SCALE GENOMIC DNA]</scope>
    <source>
        <strain evidence="9 10">NBRC 109088</strain>
    </source>
</reference>
<dbReference type="PANTHER" id="PTHR33307:SF6">
    <property type="entry name" value="ALPHA-RHAMNOSIDASE (EUROFUNG)-RELATED"/>
    <property type="match status" value="1"/>
</dbReference>
<proteinExistence type="predicted"/>
<keyword evidence="3" id="KW-0378">Hydrolase</keyword>
<dbReference type="InterPro" id="IPR008902">
    <property type="entry name" value="Rhamnosid_concanavalin"/>
</dbReference>
<name>A0ABQ4EHF5_9ACTN</name>
<feature type="region of interest" description="Disordered" evidence="4">
    <location>
        <begin position="1018"/>
        <end position="1046"/>
    </location>
</feature>
<dbReference type="SUPFAM" id="SSF48208">
    <property type="entry name" value="Six-hairpin glycosidases"/>
    <property type="match status" value="1"/>
</dbReference>
<dbReference type="Pfam" id="PF17390">
    <property type="entry name" value="Bac_rhamnosid_C"/>
    <property type="match status" value="1"/>
</dbReference>
<keyword evidence="10" id="KW-1185">Reference proteome</keyword>
<evidence type="ECO:0000256" key="4">
    <source>
        <dbReference type="SAM" id="MobiDB-lite"/>
    </source>
</evidence>
<evidence type="ECO:0000259" key="7">
    <source>
        <dbReference type="Pfam" id="PF17389"/>
    </source>
</evidence>
<feature type="domain" description="Alpha-L-rhamnosidase six-hairpin glycosidase" evidence="7">
    <location>
        <begin position="661"/>
        <end position="979"/>
    </location>
</feature>
<comment type="caution">
    <text evidence="9">The sequence shown here is derived from an EMBL/GenBank/DDBJ whole genome shotgun (WGS) entry which is preliminary data.</text>
</comment>
<evidence type="ECO:0000256" key="3">
    <source>
        <dbReference type="ARBA" id="ARBA00022801"/>
    </source>
</evidence>
<dbReference type="Pfam" id="PF25788">
    <property type="entry name" value="Ig_Rha78A_N"/>
    <property type="match status" value="1"/>
</dbReference>
<dbReference type="Gene3D" id="2.60.120.560">
    <property type="entry name" value="Exo-inulinase, domain 1"/>
    <property type="match status" value="1"/>
</dbReference>
<evidence type="ECO:0000259" key="6">
    <source>
        <dbReference type="Pfam" id="PF08531"/>
    </source>
</evidence>
<dbReference type="Pfam" id="PF05592">
    <property type="entry name" value="Bac_rhamnosid"/>
    <property type="match status" value="1"/>
</dbReference>
<dbReference type="InterPro" id="IPR012341">
    <property type="entry name" value="6hp_glycosidase-like_sf"/>
</dbReference>
<evidence type="ECO:0000256" key="1">
    <source>
        <dbReference type="ARBA" id="ARBA00001445"/>
    </source>
</evidence>
<dbReference type="EC" id="3.2.1.40" evidence="2"/>
<dbReference type="Gene3D" id="1.50.10.10">
    <property type="match status" value="1"/>
</dbReference>
<feature type="domain" description="Alpha-L-rhamnosidase C-terminal" evidence="8">
    <location>
        <begin position="984"/>
        <end position="1057"/>
    </location>
</feature>
<dbReference type="PROSITE" id="PS51318">
    <property type="entry name" value="TAT"/>
    <property type="match status" value="1"/>
</dbReference>
<dbReference type="Pfam" id="PF17389">
    <property type="entry name" value="Bac_rhamnosid6H"/>
    <property type="match status" value="1"/>
</dbReference>
<evidence type="ECO:0000259" key="8">
    <source>
        <dbReference type="Pfam" id="PF17390"/>
    </source>
</evidence>
<dbReference type="Pfam" id="PF08531">
    <property type="entry name" value="Bac_rhamnosid_N"/>
    <property type="match status" value="1"/>
</dbReference>
<dbReference type="Gene3D" id="2.60.40.10">
    <property type="entry name" value="Immunoglobulins"/>
    <property type="match status" value="1"/>
</dbReference>
<organism evidence="9 10">
    <name type="scientific">Plantactinospora mayteni</name>
    <dbReference type="NCBI Taxonomy" id="566021"/>
    <lineage>
        <taxon>Bacteria</taxon>
        <taxon>Bacillati</taxon>
        <taxon>Actinomycetota</taxon>
        <taxon>Actinomycetes</taxon>
        <taxon>Micromonosporales</taxon>
        <taxon>Micromonosporaceae</taxon>
        <taxon>Plantactinospora</taxon>
    </lineage>
</organism>